<dbReference type="GO" id="GO:0046872">
    <property type="term" value="F:metal ion binding"/>
    <property type="evidence" value="ECO:0007669"/>
    <property type="project" value="UniProtKB-KW"/>
</dbReference>
<dbReference type="GO" id="GO:0005524">
    <property type="term" value="F:ATP binding"/>
    <property type="evidence" value="ECO:0007669"/>
    <property type="project" value="UniProtKB-KW"/>
</dbReference>
<dbReference type="Pfam" id="PF02875">
    <property type="entry name" value="Mur_ligase_C"/>
    <property type="match status" value="1"/>
</dbReference>
<evidence type="ECO:0000256" key="8">
    <source>
        <dbReference type="ARBA" id="ARBA00030592"/>
    </source>
</evidence>
<keyword evidence="6" id="KW-0067">ATP-binding</keyword>
<dbReference type="PROSITE" id="PS01011">
    <property type="entry name" value="FOLYLPOLYGLU_SYNT_1"/>
    <property type="match status" value="1"/>
</dbReference>
<dbReference type="RefSeq" id="WP_107561611.1">
    <property type="nucleotide sequence ID" value="NZ_NVQC01000015.1"/>
</dbReference>
<dbReference type="PANTHER" id="PTHR11136">
    <property type="entry name" value="FOLYLPOLYGLUTAMATE SYNTHASE-RELATED"/>
    <property type="match status" value="1"/>
</dbReference>
<dbReference type="SUPFAM" id="SSF53623">
    <property type="entry name" value="MurD-like peptide ligases, catalytic domain"/>
    <property type="match status" value="2"/>
</dbReference>
<evidence type="ECO:0000256" key="5">
    <source>
        <dbReference type="ARBA" id="ARBA00022741"/>
    </source>
</evidence>
<dbReference type="InterPro" id="IPR036565">
    <property type="entry name" value="Mur-like_cat_sf"/>
</dbReference>
<dbReference type="Gene3D" id="3.40.1190.10">
    <property type="entry name" value="Mur-like, catalytic domain"/>
    <property type="match status" value="1"/>
</dbReference>
<dbReference type="PIRSF" id="PIRSF001563">
    <property type="entry name" value="Folylpolyglu_synth"/>
    <property type="match status" value="1"/>
</dbReference>
<evidence type="ECO:0000256" key="3">
    <source>
        <dbReference type="ARBA" id="ARBA00022598"/>
    </source>
</evidence>
<dbReference type="PROSITE" id="PS01012">
    <property type="entry name" value="FOLYLPOLYGLU_SYNT_2"/>
    <property type="match status" value="1"/>
</dbReference>
<reference evidence="13 14" key="1">
    <citation type="submission" date="2017-09" db="EMBL/GenBank/DDBJ databases">
        <title>Bloom of a denitrifying methanotroph, Candidatus Methylomirabilis limnetica, in a deep stratified lake.</title>
        <authorList>
            <person name="Graf J.S."/>
            <person name="Marchant H.K."/>
            <person name="Tienken D."/>
            <person name="Hach P.F."/>
            <person name="Brand A."/>
            <person name="Schubert C.J."/>
            <person name="Kuypers M.M."/>
            <person name="Milucka J."/>
        </authorList>
    </citation>
    <scope>NUCLEOTIDE SEQUENCE [LARGE SCALE GENOMIC DNA]</scope>
    <source>
        <strain evidence="13 14">Zug</strain>
    </source>
</reference>
<dbReference type="Gene3D" id="3.90.190.20">
    <property type="entry name" value="Mur ligase, C-terminal domain"/>
    <property type="match status" value="1"/>
</dbReference>
<comment type="catalytic activity">
    <reaction evidence="9">
        <text>(6S)-5,6,7,8-tetrahydrofolyl-(gamma-L-Glu)(n) + L-glutamate + ATP = (6S)-5,6,7,8-tetrahydrofolyl-(gamma-L-Glu)(n+1) + ADP + phosphate + H(+)</text>
        <dbReference type="Rhea" id="RHEA:10580"/>
        <dbReference type="Rhea" id="RHEA-COMP:14738"/>
        <dbReference type="Rhea" id="RHEA-COMP:14740"/>
        <dbReference type="ChEBI" id="CHEBI:15378"/>
        <dbReference type="ChEBI" id="CHEBI:29985"/>
        <dbReference type="ChEBI" id="CHEBI:30616"/>
        <dbReference type="ChEBI" id="CHEBI:43474"/>
        <dbReference type="ChEBI" id="CHEBI:141005"/>
        <dbReference type="ChEBI" id="CHEBI:456216"/>
        <dbReference type="EC" id="6.3.2.17"/>
    </reaction>
</comment>
<dbReference type="PANTHER" id="PTHR11136:SF0">
    <property type="entry name" value="DIHYDROFOLATE SYNTHETASE-RELATED"/>
    <property type="match status" value="1"/>
</dbReference>
<evidence type="ECO:0000256" key="10">
    <source>
        <dbReference type="SAM" id="MobiDB-lite"/>
    </source>
</evidence>
<evidence type="ECO:0000313" key="13">
    <source>
        <dbReference type="EMBL" id="PTL36542.1"/>
    </source>
</evidence>
<dbReference type="NCBIfam" id="TIGR01499">
    <property type="entry name" value="folC"/>
    <property type="match status" value="1"/>
</dbReference>
<dbReference type="Proteomes" id="UP000241436">
    <property type="component" value="Unassembled WGS sequence"/>
</dbReference>
<keyword evidence="4" id="KW-0479">Metal-binding</keyword>
<evidence type="ECO:0000313" key="14">
    <source>
        <dbReference type="Proteomes" id="UP000241436"/>
    </source>
</evidence>
<name>A0A2T4TZM2_9BACT</name>
<organism evidence="13 14">
    <name type="scientific">Candidatus Methylomirabilis limnetica</name>
    <dbReference type="NCBI Taxonomy" id="2033718"/>
    <lineage>
        <taxon>Bacteria</taxon>
        <taxon>Candidatus Methylomirabilota</taxon>
        <taxon>Candidatus Methylomirabilia</taxon>
        <taxon>Candidatus Methylomirabilales</taxon>
        <taxon>Candidatus Methylomirabilaceae</taxon>
        <taxon>Candidatus Methylomirabilis</taxon>
    </lineage>
</organism>
<evidence type="ECO:0000256" key="1">
    <source>
        <dbReference type="ARBA" id="ARBA00008276"/>
    </source>
</evidence>
<gene>
    <name evidence="13" type="ORF">CLG94_04120</name>
</gene>
<dbReference type="InterPro" id="IPR013221">
    <property type="entry name" value="Mur_ligase_cen"/>
</dbReference>
<dbReference type="Pfam" id="PF08245">
    <property type="entry name" value="Mur_ligase_M"/>
    <property type="match status" value="1"/>
</dbReference>
<keyword evidence="14" id="KW-1185">Reference proteome</keyword>
<dbReference type="AlphaFoldDB" id="A0A2T4TZM2"/>
<dbReference type="GO" id="GO:0008841">
    <property type="term" value="F:dihydrofolate synthase activity"/>
    <property type="evidence" value="ECO:0007669"/>
    <property type="project" value="TreeGrafter"/>
</dbReference>
<dbReference type="EC" id="6.3.2.17" evidence="2"/>
<feature type="region of interest" description="Disordered" evidence="10">
    <location>
        <begin position="117"/>
        <end position="145"/>
    </location>
</feature>
<proteinExistence type="inferred from homology"/>
<evidence type="ECO:0000256" key="6">
    <source>
        <dbReference type="ARBA" id="ARBA00022840"/>
    </source>
</evidence>
<evidence type="ECO:0000256" key="2">
    <source>
        <dbReference type="ARBA" id="ARBA00013025"/>
    </source>
</evidence>
<reference evidence="14" key="2">
    <citation type="journal article" date="2018" name="Environ. Microbiol.">
        <title>Bloom of a denitrifying methanotroph, 'Candidatus Methylomirabilis limnetica', in a deep stratified lake.</title>
        <authorList>
            <person name="Graf J.S."/>
            <person name="Mayr M.J."/>
            <person name="Marchant H.K."/>
            <person name="Tienken D."/>
            <person name="Hach P.F."/>
            <person name="Brand A."/>
            <person name="Schubert C.J."/>
            <person name="Kuypers M.M."/>
            <person name="Milucka J."/>
        </authorList>
    </citation>
    <scope>NUCLEOTIDE SEQUENCE [LARGE SCALE GENOMIC DNA]</scope>
    <source>
        <strain evidence="14">Zug</strain>
    </source>
</reference>
<keyword evidence="7" id="KW-0460">Magnesium</keyword>
<evidence type="ECO:0000256" key="7">
    <source>
        <dbReference type="ARBA" id="ARBA00022842"/>
    </source>
</evidence>
<sequence length="468" mass="50367">MTYPQAIAYLYGLQRYGVKLDLENIQRLLGAVGDPHRRFPSILIGGTNGKGSTAAFLASILKTAGYRVGLYTSPHLLEFTERIQVDGQAIAEADVVALTNELRHVIAEFFPTPYTLHPASGTPKPPTPPLQKGGTGGFRHAPGAASSAPTHPTFFEVATALAFMHFVRSKVDYAVVEVGMGGRFDATNVIDAQVAVITNIALEHEEYLGKTLGAIAAEKAGIVKEGTRVVTAVDAPEALAVITDACRKRGATLFDVRNSYDWRVHRSDLSGQRFSLGEKGQPTETFDIPLLGRHQVINAVAALAAARLLRTAGAVISEGSIREGLRQAQWPGRLQIFPGRPLVILDGAHNPAGAIALRAFLEEQGFAGRLTLVFGVLQDKNWIAMLQELGPLAKRVILTRPESERAADPRRLPEAERFCPKIEILEDVAEAIALAKTVTDPEDAVVVTGSLFVVSAALRALEVQGRQT</sequence>
<evidence type="ECO:0000259" key="12">
    <source>
        <dbReference type="Pfam" id="PF08245"/>
    </source>
</evidence>
<comment type="caution">
    <text evidence="13">The sequence shown here is derived from an EMBL/GenBank/DDBJ whole genome shotgun (WGS) entry which is preliminary data.</text>
</comment>
<evidence type="ECO:0000256" key="4">
    <source>
        <dbReference type="ARBA" id="ARBA00022723"/>
    </source>
</evidence>
<evidence type="ECO:0000259" key="11">
    <source>
        <dbReference type="Pfam" id="PF02875"/>
    </source>
</evidence>
<protein>
    <recommendedName>
        <fullName evidence="2">tetrahydrofolate synthase</fullName>
        <ecNumber evidence="2">6.3.2.17</ecNumber>
    </recommendedName>
    <alternativeName>
        <fullName evidence="8">Tetrahydrofolylpolyglutamate synthase</fullName>
    </alternativeName>
</protein>
<feature type="domain" description="Mur ligase C-terminal" evidence="11">
    <location>
        <begin position="332"/>
        <end position="450"/>
    </location>
</feature>
<dbReference type="InterPro" id="IPR036615">
    <property type="entry name" value="Mur_ligase_C_dom_sf"/>
</dbReference>
<accession>A0A2T4TZM2</accession>
<dbReference type="InterPro" id="IPR004101">
    <property type="entry name" value="Mur_ligase_C"/>
</dbReference>
<feature type="domain" description="Mur ligase central" evidence="12">
    <location>
        <begin position="152"/>
        <end position="306"/>
    </location>
</feature>
<comment type="similarity">
    <text evidence="1">Belongs to the folylpolyglutamate synthase family.</text>
</comment>
<evidence type="ECO:0000256" key="9">
    <source>
        <dbReference type="ARBA" id="ARBA00047493"/>
    </source>
</evidence>
<dbReference type="InterPro" id="IPR001645">
    <property type="entry name" value="Folylpolyglutamate_synth"/>
</dbReference>
<dbReference type="GO" id="GO:0005737">
    <property type="term" value="C:cytoplasm"/>
    <property type="evidence" value="ECO:0007669"/>
    <property type="project" value="TreeGrafter"/>
</dbReference>
<dbReference type="InterPro" id="IPR018109">
    <property type="entry name" value="Folylpolyglutamate_synth_CS"/>
</dbReference>
<keyword evidence="5" id="KW-0547">Nucleotide-binding</keyword>
<dbReference type="EMBL" id="NVQC01000015">
    <property type="protein sequence ID" value="PTL36542.1"/>
    <property type="molecule type" value="Genomic_DNA"/>
</dbReference>
<dbReference type="GO" id="GO:0004326">
    <property type="term" value="F:tetrahydrofolylpolyglutamate synthase activity"/>
    <property type="evidence" value="ECO:0007669"/>
    <property type="project" value="UniProtKB-EC"/>
</dbReference>
<dbReference type="SUPFAM" id="SSF53244">
    <property type="entry name" value="MurD-like peptide ligases, peptide-binding domain"/>
    <property type="match status" value="1"/>
</dbReference>
<keyword evidence="3" id="KW-0436">Ligase</keyword>
<dbReference type="OrthoDB" id="9809356at2"/>